<evidence type="ECO:0000256" key="4">
    <source>
        <dbReference type="ARBA" id="ARBA00022692"/>
    </source>
</evidence>
<name>A0AA51X777_9GAMM</name>
<evidence type="ECO:0000313" key="9">
    <source>
        <dbReference type="EMBL" id="WMS87596.1"/>
    </source>
</evidence>
<evidence type="ECO:0000256" key="5">
    <source>
        <dbReference type="ARBA" id="ARBA00022989"/>
    </source>
</evidence>
<dbReference type="InterPro" id="IPR050545">
    <property type="entry name" value="Mycobact_MmpL"/>
</dbReference>
<comment type="similarity">
    <text evidence="2">Belongs to the resistance-nodulation-cell division (RND) (TC 2.A.6) family. MmpL subfamily.</text>
</comment>
<feature type="transmembrane region" description="Helical" evidence="7">
    <location>
        <begin position="703"/>
        <end position="726"/>
    </location>
</feature>
<feature type="transmembrane region" description="Helical" evidence="7">
    <location>
        <begin position="607"/>
        <end position="629"/>
    </location>
</feature>
<feature type="transmembrane region" description="Helical" evidence="7">
    <location>
        <begin position="636"/>
        <end position="656"/>
    </location>
</feature>
<keyword evidence="10" id="KW-1185">Reference proteome</keyword>
<dbReference type="KEGG" id="plei:Q9312_01410"/>
<feature type="transmembrane region" description="Helical" evidence="7">
    <location>
        <begin position="278"/>
        <end position="300"/>
    </location>
</feature>
<feature type="transmembrane region" description="Helical" evidence="7">
    <location>
        <begin position="226"/>
        <end position="245"/>
    </location>
</feature>
<keyword evidence="4 7" id="KW-0812">Transmembrane</keyword>
<dbReference type="PROSITE" id="PS50156">
    <property type="entry name" value="SSD"/>
    <property type="match status" value="1"/>
</dbReference>
<evidence type="ECO:0000256" key="1">
    <source>
        <dbReference type="ARBA" id="ARBA00004651"/>
    </source>
</evidence>
<feature type="domain" description="SSD" evidence="8">
    <location>
        <begin position="252"/>
        <end position="378"/>
    </location>
</feature>
<dbReference type="PANTHER" id="PTHR33406:SF6">
    <property type="entry name" value="MEMBRANE PROTEIN YDGH-RELATED"/>
    <property type="match status" value="1"/>
</dbReference>
<evidence type="ECO:0000259" key="8">
    <source>
        <dbReference type="PROSITE" id="PS50156"/>
    </source>
</evidence>
<organism evidence="9 10">
    <name type="scientific">Pleionea litopenaei</name>
    <dbReference type="NCBI Taxonomy" id="3070815"/>
    <lineage>
        <taxon>Bacteria</taxon>
        <taxon>Pseudomonadati</taxon>
        <taxon>Pseudomonadota</taxon>
        <taxon>Gammaproteobacteria</taxon>
        <taxon>Oceanospirillales</taxon>
        <taxon>Pleioneaceae</taxon>
        <taxon>Pleionea</taxon>
    </lineage>
</organism>
<feature type="transmembrane region" description="Helical" evidence="7">
    <location>
        <begin position="356"/>
        <end position="377"/>
    </location>
</feature>
<protein>
    <submittedName>
        <fullName evidence="9">MMPL family transporter</fullName>
    </submittedName>
</protein>
<feature type="transmembrane region" description="Helical" evidence="7">
    <location>
        <begin position="738"/>
        <end position="763"/>
    </location>
</feature>
<evidence type="ECO:0000256" key="2">
    <source>
        <dbReference type="ARBA" id="ARBA00010157"/>
    </source>
</evidence>
<dbReference type="InterPro" id="IPR004869">
    <property type="entry name" value="MMPL_dom"/>
</dbReference>
<accession>A0AA51X777</accession>
<dbReference type="RefSeq" id="WP_309202735.1">
    <property type="nucleotide sequence ID" value="NZ_CP133548.1"/>
</dbReference>
<dbReference type="EMBL" id="CP133548">
    <property type="protein sequence ID" value="WMS87596.1"/>
    <property type="molecule type" value="Genomic_DNA"/>
</dbReference>
<sequence length="772" mass="86947">MMKPSAQSPTWSDIIFKLRHLLFLGVILLGLVTSFGIPSLYFSNDFRVYFSQENPQLKAFDSFEEKFSSHDSVAFILALENSSWLSPKYLQKLNQFTEQTWQLPATTRVNSLTNYQYTQAEGDLIQTDAFFSLGSNVDFLRRKMLDDIQLKFTYLSPDETVAVIQADLEFNKSDKSEVKEIYLAAQALQEQWNRTLLNADLPIKEIYIVGSVVSNVTLENAVKNDLILLVPLSYLIITFGLLFFLRSIKATLITLFIVTISIIFTFSIFSFFKQELTPVAGFVPSVILTLAVADCVHYLTSYRYLIEHENYSPEAANKEAYQINFSPISLTSVTTAIGVLFLNFSDSPPYRDLGNMVAIGVTLAWVLSISFIPLILARFPINYPVRKTKNKGMLKLSRLLARNRVKVLIIMLGLSAISILGISQLRITENWSQYFGEEFRLSQAINLLKDKFNRLHRYEIVIDSQVNNGVNEPTYLNTLDQLIHYLERQSEVKHIQSYGYILKRLNQAMHQDSASYFQMPESRPLAAQYLLLYEFSLPQGLGANAFVTFDRSATRTSILLEPMDSQQLLEFETSLHDAFATMTTGNNVKLEVSGMDNIFAHIAHRNIVQMIFGSATALLVISLLIAIVLRSFKYGMISLLPNLIPGAIAYGLWGYWFGYIDLALSVVICMSLGIIVDDSVHFITKYSRARDQLKQSSKESLNYAFHVVGKALVTTTVILVAGFATLIASPLNPTAATGSLLCITLVIALIVDFTLLPIALMLFQKDKTKAKV</sequence>
<dbReference type="AlphaFoldDB" id="A0AA51X777"/>
<dbReference type="PANTHER" id="PTHR33406">
    <property type="entry name" value="MEMBRANE PROTEIN MJ1562-RELATED"/>
    <property type="match status" value="1"/>
</dbReference>
<keyword evidence="6 7" id="KW-0472">Membrane</keyword>
<comment type="subcellular location">
    <subcellularLocation>
        <location evidence="1">Cell membrane</location>
        <topology evidence="1">Multi-pass membrane protein</topology>
    </subcellularLocation>
</comment>
<dbReference type="GO" id="GO:0005886">
    <property type="term" value="C:plasma membrane"/>
    <property type="evidence" value="ECO:0007669"/>
    <property type="project" value="UniProtKB-SubCell"/>
</dbReference>
<feature type="transmembrane region" description="Helical" evidence="7">
    <location>
        <begin position="405"/>
        <end position="425"/>
    </location>
</feature>
<dbReference type="InterPro" id="IPR000731">
    <property type="entry name" value="SSD"/>
</dbReference>
<dbReference type="Pfam" id="PF03176">
    <property type="entry name" value="MMPL"/>
    <property type="match status" value="2"/>
</dbReference>
<evidence type="ECO:0000256" key="7">
    <source>
        <dbReference type="SAM" id="Phobius"/>
    </source>
</evidence>
<evidence type="ECO:0000256" key="6">
    <source>
        <dbReference type="ARBA" id="ARBA00023136"/>
    </source>
</evidence>
<reference evidence="9 10" key="1">
    <citation type="submission" date="2023-08" db="EMBL/GenBank/DDBJ databases">
        <title>Pleionea litopenaei sp. nov., isolated from stomach of juvenile Litopenaeus vannamei.</title>
        <authorList>
            <person name="Rho A.M."/>
            <person name="Hwang C.Y."/>
        </authorList>
    </citation>
    <scope>NUCLEOTIDE SEQUENCE [LARGE SCALE GENOMIC DNA]</scope>
    <source>
        <strain evidence="9 10">HL-JVS1</strain>
    </source>
</reference>
<evidence type="ECO:0000256" key="3">
    <source>
        <dbReference type="ARBA" id="ARBA00022475"/>
    </source>
</evidence>
<feature type="transmembrane region" description="Helical" evidence="7">
    <location>
        <begin position="21"/>
        <end position="42"/>
    </location>
</feature>
<keyword evidence="5 7" id="KW-1133">Transmembrane helix</keyword>
<gene>
    <name evidence="9" type="ORF">Q9312_01410</name>
</gene>
<feature type="transmembrane region" description="Helical" evidence="7">
    <location>
        <begin position="662"/>
        <end position="683"/>
    </location>
</feature>
<feature type="transmembrane region" description="Helical" evidence="7">
    <location>
        <begin position="321"/>
        <end position="344"/>
    </location>
</feature>
<dbReference type="SUPFAM" id="SSF82866">
    <property type="entry name" value="Multidrug efflux transporter AcrB transmembrane domain"/>
    <property type="match status" value="2"/>
</dbReference>
<proteinExistence type="inferred from homology"/>
<evidence type="ECO:0000313" key="10">
    <source>
        <dbReference type="Proteomes" id="UP001239782"/>
    </source>
</evidence>
<dbReference type="Proteomes" id="UP001239782">
    <property type="component" value="Chromosome"/>
</dbReference>
<dbReference type="Gene3D" id="1.20.1640.10">
    <property type="entry name" value="Multidrug efflux transporter AcrB transmembrane domain"/>
    <property type="match status" value="2"/>
</dbReference>
<feature type="transmembrane region" description="Helical" evidence="7">
    <location>
        <begin position="252"/>
        <end position="272"/>
    </location>
</feature>
<keyword evidence="3" id="KW-1003">Cell membrane</keyword>